<keyword evidence="3" id="KW-1185">Reference proteome</keyword>
<dbReference type="InterPro" id="IPR004443">
    <property type="entry name" value="YjeF_N_dom"/>
</dbReference>
<evidence type="ECO:0000259" key="1">
    <source>
        <dbReference type="PROSITE" id="PS51385"/>
    </source>
</evidence>
<dbReference type="AlphaFoldDB" id="A0A7J7IJH0"/>
<feature type="domain" description="YjeF N-terminal" evidence="1">
    <location>
        <begin position="10"/>
        <end position="269"/>
    </location>
</feature>
<evidence type="ECO:0000313" key="2">
    <source>
        <dbReference type="EMBL" id="KAF6003246.1"/>
    </source>
</evidence>
<dbReference type="Gene3D" id="3.40.50.10260">
    <property type="entry name" value="YjeF N-terminal domain"/>
    <property type="match status" value="1"/>
</dbReference>
<gene>
    <name evidence="2" type="primary">APOA1BP_2</name>
    <name evidence="2" type="ORF">F1559_001886</name>
</gene>
<dbReference type="SUPFAM" id="SSF64153">
    <property type="entry name" value="YjeF N-terminal domain-like"/>
    <property type="match status" value="1"/>
</dbReference>
<sequence>MKVEILPRTLTRIEHCLMLQELVPEHLSVKALVERLCQGSMPVLKRFLGAERGRVLVFAGPWLTGLYGIELAMALAKSGYAVTMIAAFEPDVEYFSAVSRAEDRRWFCALRDSWQLPEQRQASLAMARQAGIEMLDFIPRTLDYYFDFVIDALVGADIDLYAHSDQSEPSGTSGESAGHPSPALMVFAPIIEALSMSLLPLISIDVPCGWDVLRGPRVLDIQRDRFLKPEILLCLATPKRVARYFGGNYIYLVGDVFPAALAVQRKLRLPAELHSDGYCLISVNPYLDLIQRQRKRAGLPDKNPALPLSWGKANTGELYGHPGEYIATVFSERVQREWVDVESSPDLWDEID</sequence>
<evidence type="ECO:0000313" key="3">
    <source>
        <dbReference type="Proteomes" id="UP000530660"/>
    </source>
</evidence>
<name>A0A7J7IJH0_9RHOD</name>
<dbReference type="EMBL" id="VWRR01000007">
    <property type="protein sequence ID" value="KAF6003246.1"/>
    <property type="molecule type" value="Genomic_DNA"/>
</dbReference>
<comment type="caution">
    <text evidence="2">The sequence shown here is derived from an EMBL/GenBank/DDBJ whole genome shotgun (WGS) entry which is preliminary data.</text>
</comment>
<proteinExistence type="predicted"/>
<dbReference type="PROSITE" id="PS51385">
    <property type="entry name" value="YJEF_N"/>
    <property type="match status" value="1"/>
</dbReference>
<accession>A0A7J7IJH0</accession>
<organism evidence="2 3">
    <name type="scientific">Cyanidiococcus yangmingshanensis</name>
    <dbReference type="NCBI Taxonomy" id="2690220"/>
    <lineage>
        <taxon>Eukaryota</taxon>
        <taxon>Rhodophyta</taxon>
        <taxon>Bangiophyceae</taxon>
        <taxon>Cyanidiales</taxon>
        <taxon>Cyanidiaceae</taxon>
        <taxon>Cyanidiococcus</taxon>
    </lineage>
</organism>
<dbReference type="OrthoDB" id="4328at2759"/>
<protein>
    <submittedName>
        <fullName evidence="2">Apoa1bpp</fullName>
    </submittedName>
</protein>
<dbReference type="InterPro" id="IPR036652">
    <property type="entry name" value="YjeF_N_dom_sf"/>
</dbReference>
<dbReference type="Pfam" id="PF03853">
    <property type="entry name" value="YjeF_N"/>
    <property type="match status" value="1"/>
</dbReference>
<dbReference type="Proteomes" id="UP000530660">
    <property type="component" value="Unassembled WGS sequence"/>
</dbReference>
<reference evidence="2 3" key="1">
    <citation type="journal article" date="2020" name="J. Phycol.">
        <title>Comparative genome analysis reveals Cyanidiococcus gen. nov., a new extremophilic red algal genus sister to Cyanidioschyzon (Cyanidioschyzonaceae, Rhodophyta).</title>
        <authorList>
            <person name="Liu S.-L."/>
            <person name="Chiang Y.-R."/>
            <person name="Yoon H.S."/>
            <person name="Fu H.-Y."/>
        </authorList>
    </citation>
    <scope>NUCLEOTIDE SEQUENCE [LARGE SCALE GENOMIC DNA]</scope>
    <source>
        <strain evidence="2 3">THAL066</strain>
    </source>
</reference>